<dbReference type="EMBL" id="LSBJ02000001">
    <property type="protein sequence ID" value="OAQ73805.1"/>
    <property type="molecule type" value="Genomic_DNA"/>
</dbReference>
<keyword evidence="2" id="KW-1185">Reference proteome</keyword>
<proteinExistence type="predicted"/>
<comment type="caution">
    <text evidence="1">The sequence shown here is derived from an EMBL/GenBank/DDBJ whole genome shotgun (WGS) entry which is preliminary data.</text>
</comment>
<dbReference type="GeneID" id="28854855"/>
<reference evidence="1 2" key="1">
    <citation type="journal article" date="2016" name="PLoS Pathog.">
        <title>Biosynthesis of antibiotic leucinostatins in bio-control fungus Purpureocillium lilacinum and their inhibition on phytophthora revealed by genome mining.</title>
        <authorList>
            <person name="Wang G."/>
            <person name="Liu Z."/>
            <person name="Lin R."/>
            <person name="Li E."/>
            <person name="Mao Z."/>
            <person name="Ling J."/>
            <person name="Yang Y."/>
            <person name="Yin W.B."/>
            <person name="Xie B."/>
        </authorList>
    </citation>
    <scope>NUCLEOTIDE SEQUENCE [LARGE SCALE GENOMIC DNA]</scope>
    <source>
        <strain evidence="1">170</strain>
    </source>
</reference>
<dbReference type="SUPFAM" id="SSF56112">
    <property type="entry name" value="Protein kinase-like (PK-like)"/>
    <property type="match status" value="1"/>
</dbReference>
<dbReference type="Gene3D" id="1.10.510.10">
    <property type="entry name" value="Transferase(Phosphotransferase) domain 1"/>
    <property type="match status" value="1"/>
</dbReference>
<dbReference type="KEGG" id="pchm:VFPPC_13084"/>
<organism evidence="1 2">
    <name type="scientific">Pochonia chlamydosporia 170</name>
    <dbReference type="NCBI Taxonomy" id="1380566"/>
    <lineage>
        <taxon>Eukaryota</taxon>
        <taxon>Fungi</taxon>
        <taxon>Dikarya</taxon>
        <taxon>Ascomycota</taxon>
        <taxon>Pezizomycotina</taxon>
        <taxon>Sordariomycetes</taxon>
        <taxon>Hypocreomycetidae</taxon>
        <taxon>Hypocreales</taxon>
        <taxon>Clavicipitaceae</taxon>
        <taxon>Pochonia</taxon>
    </lineage>
</organism>
<dbReference type="AlphaFoldDB" id="A0A179G7P0"/>
<name>A0A179G7P0_METCM</name>
<dbReference type="RefSeq" id="XP_018149888.1">
    <property type="nucleotide sequence ID" value="XM_018290861.1"/>
</dbReference>
<accession>A0A179G7P0</accession>
<dbReference type="PANTHER" id="PTHR37171:SF1">
    <property type="entry name" value="SERINE_THREONINE-PROTEIN KINASE YRZF-RELATED"/>
    <property type="match status" value="1"/>
</dbReference>
<dbReference type="InterPro" id="IPR011009">
    <property type="entry name" value="Kinase-like_dom_sf"/>
</dbReference>
<dbReference type="PANTHER" id="PTHR37171">
    <property type="entry name" value="SERINE/THREONINE-PROTEIN KINASE YRZF-RELATED"/>
    <property type="match status" value="1"/>
</dbReference>
<protein>
    <submittedName>
        <fullName evidence="1">Alpha-galactosidase A</fullName>
    </submittedName>
</protein>
<dbReference type="Pfam" id="PF06293">
    <property type="entry name" value="Kdo"/>
    <property type="match status" value="1"/>
</dbReference>
<dbReference type="InterPro" id="IPR052396">
    <property type="entry name" value="Meiotic_Drive_Suppr_Kinase"/>
</dbReference>
<dbReference type="Proteomes" id="UP000078397">
    <property type="component" value="Unassembled WGS sequence"/>
</dbReference>
<evidence type="ECO:0000313" key="2">
    <source>
        <dbReference type="Proteomes" id="UP000078397"/>
    </source>
</evidence>
<evidence type="ECO:0000313" key="1">
    <source>
        <dbReference type="EMBL" id="OAQ73805.1"/>
    </source>
</evidence>
<gene>
    <name evidence="1" type="ORF">VFPPC_13084</name>
</gene>
<dbReference type="STRING" id="1380566.A0A179G7P0"/>
<dbReference type="OrthoDB" id="5071209at2759"/>
<sequence>MAPDIQLLQASIDEDDESEFRMLVDKKAVKYITIAPGLFSNDDMCFAPSLISHLPPFPPGGWNEVFIARDPKSGHAYFESVRTSHLPGITPTWHVTQIDHLELTMGDKLRSNVYEATCPRFPSTVVAKFARFAWEIPQLAEETRAYSLIEGQGIGPEFLGYLTEEGRVIGFLMEHIKGAHHAEPDDFQACHRVLSKLHKLGLKHGDINKHNFLVREGQATLIDFDVVTKEAGREELDAELASLRDSLADESGRGGRIVEEK</sequence>